<keyword evidence="2 7" id="KW-0699">rRNA-binding</keyword>
<accession>A0A212KES9</accession>
<dbReference type="Gene3D" id="3.30.160.810">
    <property type="match status" value="1"/>
</dbReference>
<dbReference type="NCBIfam" id="TIGR03625">
    <property type="entry name" value="L3_bact"/>
    <property type="match status" value="1"/>
</dbReference>
<protein>
    <recommendedName>
        <fullName evidence="6 7">Large ribosomal subunit protein uL3</fullName>
    </recommendedName>
</protein>
<dbReference type="FunFam" id="3.30.160.810:FF:000001">
    <property type="entry name" value="50S ribosomal protein L3"/>
    <property type="match status" value="1"/>
</dbReference>
<feature type="region of interest" description="Disordered" evidence="8">
    <location>
        <begin position="134"/>
        <end position="155"/>
    </location>
</feature>
<evidence type="ECO:0000313" key="9">
    <source>
        <dbReference type="EMBL" id="SBW10230.1"/>
    </source>
</evidence>
<dbReference type="InterPro" id="IPR009000">
    <property type="entry name" value="Transl_B-barrel_sf"/>
</dbReference>
<dbReference type="GO" id="GO:0022625">
    <property type="term" value="C:cytosolic large ribosomal subunit"/>
    <property type="evidence" value="ECO:0007669"/>
    <property type="project" value="TreeGrafter"/>
</dbReference>
<dbReference type="InterPro" id="IPR019927">
    <property type="entry name" value="Ribosomal_uL3_bac/org-type"/>
</dbReference>
<comment type="subunit">
    <text evidence="7">Part of the 50S ribosomal subunit. Forms a cluster with proteins L14 and L19.</text>
</comment>
<dbReference type="FunFam" id="2.40.30.10:FF:000004">
    <property type="entry name" value="50S ribosomal protein L3"/>
    <property type="match status" value="1"/>
</dbReference>
<evidence type="ECO:0000256" key="1">
    <source>
        <dbReference type="ARBA" id="ARBA00006540"/>
    </source>
</evidence>
<proteinExistence type="inferred from homology"/>
<sequence length="209" mass="22052">MAANLGILGRKLGMLRVFTGDGVSVAVTAISAGPCSVVQVKGRDSDGYDAIQIGYVDAKDKHLTKPELGHLAKAGEGKYRVLREIRLDGAAEQAVGDALTVGIFAPGDFVKISGTSIGKGYAGAMKRWNFRGESASHGTEKTHRSAGGIGNNTEPGKVWKNKKMAGHMGARNVTVESIMVLDVRPEENLILVKGPVPGPVNGLVMVRKY</sequence>
<dbReference type="PANTHER" id="PTHR11229:SF16">
    <property type="entry name" value="LARGE RIBOSOMAL SUBUNIT PROTEIN UL3C"/>
    <property type="match status" value="1"/>
</dbReference>
<dbReference type="GO" id="GO:0019843">
    <property type="term" value="F:rRNA binding"/>
    <property type="evidence" value="ECO:0007669"/>
    <property type="project" value="UniProtKB-UniRule"/>
</dbReference>
<keyword evidence="5 7" id="KW-0687">Ribonucleoprotein</keyword>
<evidence type="ECO:0000256" key="5">
    <source>
        <dbReference type="ARBA" id="ARBA00023274"/>
    </source>
</evidence>
<comment type="function">
    <text evidence="7">One of the primary rRNA binding proteins, it binds directly near the 3'-end of the 23S rRNA, where it nucleates assembly of the 50S subunit.</text>
</comment>
<evidence type="ECO:0000256" key="2">
    <source>
        <dbReference type="ARBA" id="ARBA00022730"/>
    </source>
</evidence>
<dbReference type="Pfam" id="PF00297">
    <property type="entry name" value="Ribosomal_L3"/>
    <property type="match status" value="1"/>
</dbReference>
<evidence type="ECO:0000256" key="8">
    <source>
        <dbReference type="SAM" id="MobiDB-lite"/>
    </source>
</evidence>
<evidence type="ECO:0000256" key="6">
    <source>
        <dbReference type="ARBA" id="ARBA00035243"/>
    </source>
</evidence>
<dbReference type="Gene3D" id="2.40.30.10">
    <property type="entry name" value="Translation factors"/>
    <property type="match status" value="1"/>
</dbReference>
<comment type="similarity">
    <text evidence="1 7">Belongs to the universal ribosomal protein uL3 family.</text>
</comment>
<dbReference type="GO" id="GO:0003735">
    <property type="term" value="F:structural constituent of ribosome"/>
    <property type="evidence" value="ECO:0007669"/>
    <property type="project" value="UniProtKB-UniRule"/>
</dbReference>
<evidence type="ECO:0000256" key="7">
    <source>
        <dbReference type="HAMAP-Rule" id="MF_01325"/>
    </source>
</evidence>
<keyword evidence="4 7" id="KW-0689">Ribosomal protein</keyword>
<dbReference type="GO" id="GO:0006412">
    <property type="term" value="P:translation"/>
    <property type="evidence" value="ECO:0007669"/>
    <property type="project" value="UniProtKB-UniRule"/>
</dbReference>
<organism evidence="9">
    <name type="scientific">uncultured delta proteobacterium</name>
    <dbReference type="NCBI Taxonomy" id="34034"/>
    <lineage>
        <taxon>Bacteria</taxon>
        <taxon>Deltaproteobacteria</taxon>
        <taxon>environmental samples</taxon>
    </lineage>
</organism>
<dbReference type="EMBL" id="FLUQ01000006">
    <property type="protein sequence ID" value="SBW10230.1"/>
    <property type="molecule type" value="Genomic_DNA"/>
</dbReference>
<dbReference type="HAMAP" id="MF_01325_B">
    <property type="entry name" value="Ribosomal_uL3_B"/>
    <property type="match status" value="1"/>
</dbReference>
<evidence type="ECO:0000256" key="4">
    <source>
        <dbReference type="ARBA" id="ARBA00022980"/>
    </source>
</evidence>
<gene>
    <name evidence="7 9" type="primary">rplC</name>
    <name evidence="9" type="ORF">KL86DPRO_60085</name>
</gene>
<name>A0A212KES9_9DELT</name>
<dbReference type="AlphaFoldDB" id="A0A212KES9"/>
<keyword evidence="3 7" id="KW-0694">RNA-binding</keyword>
<dbReference type="SUPFAM" id="SSF50447">
    <property type="entry name" value="Translation proteins"/>
    <property type="match status" value="1"/>
</dbReference>
<reference evidence="9" key="1">
    <citation type="submission" date="2016-04" db="EMBL/GenBank/DDBJ databases">
        <authorList>
            <person name="Evans L.H."/>
            <person name="Alamgir A."/>
            <person name="Owens N."/>
            <person name="Weber N.D."/>
            <person name="Virtaneva K."/>
            <person name="Barbian K."/>
            <person name="Babar A."/>
            <person name="Rosenke K."/>
        </authorList>
    </citation>
    <scope>NUCLEOTIDE SEQUENCE</scope>
    <source>
        <strain evidence="9">86</strain>
    </source>
</reference>
<dbReference type="InterPro" id="IPR000597">
    <property type="entry name" value="Ribosomal_uL3"/>
</dbReference>
<evidence type="ECO:0000256" key="3">
    <source>
        <dbReference type="ARBA" id="ARBA00022884"/>
    </source>
</evidence>
<dbReference type="PANTHER" id="PTHR11229">
    <property type="entry name" value="50S RIBOSOMAL PROTEIN L3"/>
    <property type="match status" value="1"/>
</dbReference>